<keyword evidence="1 3" id="KW-0378">Hydrolase</keyword>
<evidence type="ECO:0000313" key="3">
    <source>
        <dbReference type="EMBL" id="MFC4294399.1"/>
    </source>
</evidence>
<dbReference type="Proteomes" id="UP001595828">
    <property type="component" value="Unassembled WGS sequence"/>
</dbReference>
<evidence type="ECO:0000256" key="1">
    <source>
        <dbReference type="ARBA" id="ARBA00022801"/>
    </source>
</evidence>
<organism evidence="3 4">
    <name type="scientific">Novosphingobium tardum</name>
    <dbReference type="NCBI Taxonomy" id="1538021"/>
    <lineage>
        <taxon>Bacteria</taxon>
        <taxon>Pseudomonadati</taxon>
        <taxon>Pseudomonadota</taxon>
        <taxon>Alphaproteobacteria</taxon>
        <taxon>Sphingomonadales</taxon>
        <taxon>Sphingomonadaceae</taxon>
        <taxon>Novosphingobium</taxon>
    </lineage>
</organism>
<dbReference type="RefSeq" id="WP_379537851.1">
    <property type="nucleotide sequence ID" value="NZ_JBHSDR010000003.1"/>
</dbReference>
<keyword evidence="4" id="KW-1185">Reference proteome</keyword>
<dbReference type="InterPro" id="IPR000639">
    <property type="entry name" value="Epox_hydrolase-like"/>
</dbReference>
<comment type="caution">
    <text evidence="3">The sequence shown here is derived from an EMBL/GenBank/DDBJ whole genome shotgun (WGS) entry which is preliminary data.</text>
</comment>
<reference evidence="4" key="1">
    <citation type="journal article" date="2019" name="Int. J. Syst. Evol. Microbiol.">
        <title>The Global Catalogue of Microorganisms (GCM) 10K type strain sequencing project: providing services to taxonomists for standard genome sequencing and annotation.</title>
        <authorList>
            <consortium name="The Broad Institute Genomics Platform"/>
            <consortium name="The Broad Institute Genome Sequencing Center for Infectious Disease"/>
            <person name="Wu L."/>
            <person name="Ma J."/>
        </authorList>
    </citation>
    <scope>NUCLEOTIDE SEQUENCE [LARGE SCALE GENOMIC DNA]</scope>
    <source>
        <strain evidence="4">CGMCC 1.12989</strain>
    </source>
</reference>
<dbReference type="Pfam" id="PF00561">
    <property type="entry name" value="Abhydrolase_1"/>
    <property type="match status" value="1"/>
</dbReference>
<evidence type="ECO:0000259" key="2">
    <source>
        <dbReference type="Pfam" id="PF00561"/>
    </source>
</evidence>
<dbReference type="GO" id="GO:0016787">
    <property type="term" value="F:hydrolase activity"/>
    <property type="evidence" value="ECO:0007669"/>
    <property type="project" value="UniProtKB-KW"/>
</dbReference>
<dbReference type="InterPro" id="IPR000073">
    <property type="entry name" value="AB_hydrolase_1"/>
</dbReference>
<accession>A0ABV8RMB5</accession>
<sequence length="322" mass="35889">MAETRMIDAGEVNLRAAVEGSGPLVIFVHGFPESWYSWRHQLGPVAAAGFTACAIDVRGYGGSDKPHPVEAYTLEHLARDLAGVADAMAPGEPAILVGHDWGAPIVWNTALTRPERFHAVAGLSVPYSGVPERPFTEVFRQHFTSQGRFFYQEYFQEPGVAEAEAEANPRDFVARMMYSISGDVPPGAYWDKPLGATFLEGLPDPRPVPWLTETDLDFYESEFAASGFRGPLNRYRNHERDFEWQQKYAGYVIEQPSLFIGGTRDPATTLFGAVADPVEMMRRFAPRVEGHVLEGVGHWTQQERPAEVNAILIEWLNRLPRG</sequence>
<feature type="domain" description="AB hydrolase-1" evidence="2">
    <location>
        <begin position="23"/>
        <end position="304"/>
    </location>
</feature>
<dbReference type="SUPFAM" id="SSF53474">
    <property type="entry name" value="alpha/beta-Hydrolases"/>
    <property type="match status" value="1"/>
</dbReference>
<dbReference type="PANTHER" id="PTHR43329">
    <property type="entry name" value="EPOXIDE HYDROLASE"/>
    <property type="match status" value="1"/>
</dbReference>
<dbReference type="PRINTS" id="PR00412">
    <property type="entry name" value="EPOXHYDRLASE"/>
</dbReference>
<dbReference type="Gene3D" id="3.40.50.1820">
    <property type="entry name" value="alpha/beta hydrolase"/>
    <property type="match status" value="1"/>
</dbReference>
<dbReference type="InterPro" id="IPR029058">
    <property type="entry name" value="AB_hydrolase_fold"/>
</dbReference>
<gene>
    <name evidence="3" type="ORF">ACFO0A_04925</name>
</gene>
<name>A0ABV8RMB5_9SPHN</name>
<dbReference type="EMBL" id="JBHSDR010000003">
    <property type="protein sequence ID" value="MFC4294399.1"/>
    <property type="molecule type" value="Genomic_DNA"/>
</dbReference>
<proteinExistence type="predicted"/>
<protein>
    <submittedName>
        <fullName evidence="3">Alpha/beta fold hydrolase</fullName>
    </submittedName>
</protein>
<evidence type="ECO:0000313" key="4">
    <source>
        <dbReference type="Proteomes" id="UP001595828"/>
    </source>
</evidence>